<dbReference type="AlphaFoldDB" id="W4LGU8"/>
<dbReference type="Pfam" id="PF02470">
    <property type="entry name" value="MlaD"/>
    <property type="match status" value="1"/>
</dbReference>
<evidence type="ECO:0000313" key="3">
    <source>
        <dbReference type="Proteomes" id="UP000019141"/>
    </source>
</evidence>
<reference evidence="2 3" key="1">
    <citation type="journal article" date="2014" name="Nature">
        <title>An environmental bacterial taxon with a large and distinct metabolic repertoire.</title>
        <authorList>
            <person name="Wilson M.C."/>
            <person name="Mori T."/>
            <person name="Ruckert C."/>
            <person name="Uria A.R."/>
            <person name="Helf M.J."/>
            <person name="Takada K."/>
            <person name="Gernert C."/>
            <person name="Steffens U.A."/>
            <person name="Heycke N."/>
            <person name="Schmitt S."/>
            <person name="Rinke C."/>
            <person name="Helfrich E.J."/>
            <person name="Brachmann A.O."/>
            <person name="Gurgui C."/>
            <person name="Wakimoto T."/>
            <person name="Kracht M."/>
            <person name="Crusemann M."/>
            <person name="Hentschel U."/>
            <person name="Abe I."/>
            <person name="Matsunaga S."/>
            <person name="Kalinowski J."/>
            <person name="Takeyama H."/>
            <person name="Piel J."/>
        </authorList>
    </citation>
    <scope>NUCLEOTIDE SEQUENCE [LARGE SCALE GENOMIC DNA]</scope>
    <source>
        <strain evidence="3">TSY1</strain>
    </source>
</reference>
<name>W4LGU8_ENTF1</name>
<protein>
    <submittedName>
        <fullName evidence="2">ABC transporter substrate-binding protein</fullName>
    </submittedName>
</protein>
<dbReference type="PANTHER" id="PTHR33371:SF4">
    <property type="entry name" value="INTERMEMBRANE PHOSPHOLIPID TRANSPORT SYSTEM BINDING PROTEIN MLAD"/>
    <property type="match status" value="1"/>
</dbReference>
<comment type="caution">
    <text evidence="2">The sequence shown here is derived from an EMBL/GenBank/DDBJ whole genome shotgun (WGS) entry which is preliminary data.</text>
</comment>
<proteinExistence type="predicted"/>
<evidence type="ECO:0000259" key="1">
    <source>
        <dbReference type="Pfam" id="PF02470"/>
    </source>
</evidence>
<dbReference type="EMBL" id="AZHW01000699">
    <property type="protein sequence ID" value="ETW97139.1"/>
    <property type="molecule type" value="Genomic_DNA"/>
</dbReference>
<dbReference type="PANTHER" id="PTHR33371">
    <property type="entry name" value="INTERMEMBRANE PHOSPHOLIPID TRANSPORT SYSTEM BINDING PROTEIN MLAD-RELATED"/>
    <property type="match status" value="1"/>
</dbReference>
<dbReference type="GO" id="GO:0005543">
    <property type="term" value="F:phospholipid binding"/>
    <property type="evidence" value="ECO:0007669"/>
    <property type="project" value="TreeGrafter"/>
</dbReference>
<gene>
    <name evidence="2" type="ORF">ETSY1_23785</name>
</gene>
<organism evidence="2 3">
    <name type="scientific">Entotheonella factor</name>
    <dbReference type="NCBI Taxonomy" id="1429438"/>
    <lineage>
        <taxon>Bacteria</taxon>
        <taxon>Pseudomonadati</taxon>
        <taxon>Nitrospinota/Tectimicrobiota group</taxon>
        <taxon>Candidatus Tectimicrobiota</taxon>
        <taxon>Candidatus Entotheonellia</taxon>
        <taxon>Candidatus Entotheonellales</taxon>
        <taxon>Candidatus Entotheonellaceae</taxon>
        <taxon>Candidatus Entotheonella</taxon>
    </lineage>
</organism>
<dbReference type="Proteomes" id="UP000019141">
    <property type="component" value="Unassembled WGS sequence"/>
</dbReference>
<accession>W4LGU8</accession>
<dbReference type="GO" id="GO:0005548">
    <property type="term" value="F:phospholipid transporter activity"/>
    <property type="evidence" value="ECO:0007669"/>
    <property type="project" value="TreeGrafter"/>
</dbReference>
<feature type="domain" description="Mce/MlaD" evidence="1">
    <location>
        <begin position="38"/>
        <end position="113"/>
    </location>
</feature>
<dbReference type="HOGENOM" id="CLU_107027_1_1_7"/>
<sequence length="146" mass="15643">MNRFNLELSVGVFVLLGLMAMAYISVRLGQIPLGGGDSYIVSAIFSTAGGLQRGADVDIAGVKVGRVEKIILEDYEALVTLSIDSTIELQEDAIASIKTRGLIGEKYIRITPGGSDRLISAGGRIREVETPLDFEDVIGQFIQGKI</sequence>
<keyword evidence="3" id="KW-1185">Reference proteome</keyword>
<evidence type="ECO:0000313" key="2">
    <source>
        <dbReference type="EMBL" id="ETW97139.1"/>
    </source>
</evidence>
<dbReference type="PATRIC" id="fig|1429438.4.peg.4571"/>
<dbReference type="InterPro" id="IPR003399">
    <property type="entry name" value="Mce/MlaD"/>
</dbReference>
<dbReference type="InterPro" id="IPR052336">
    <property type="entry name" value="MlaD_Phospholipid_Transporter"/>
</dbReference>